<keyword evidence="5 8" id="KW-1133">Transmembrane helix</keyword>
<comment type="subcellular location">
    <subcellularLocation>
        <location evidence="1">Cell membrane</location>
        <topology evidence="1">Multi-pass membrane protein</topology>
    </subcellularLocation>
</comment>
<dbReference type="KEGG" id="cart:PA27867_3649"/>
<feature type="region of interest" description="Disordered" evidence="7">
    <location>
        <begin position="1"/>
        <end position="30"/>
    </location>
</feature>
<evidence type="ECO:0000256" key="6">
    <source>
        <dbReference type="ARBA" id="ARBA00023136"/>
    </source>
</evidence>
<dbReference type="Pfam" id="PF07690">
    <property type="entry name" value="MFS_1"/>
    <property type="match status" value="1"/>
</dbReference>
<protein>
    <recommendedName>
        <fullName evidence="9">Major facilitator superfamily (MFS) profile domain-containing protein</fullName>
    </recommendedName>
</protein>
<dbReference type="InterPro" id="IPR050171">
    <property type="entry name" value="MFS_Transporters"/>
</dbReference>
<evidence type="ECO:0000256" key="8">
    <source>
        <dbReference type="SAM" id="Phobius"/>
    </source>
</evidence>
<feature type="domain" description="Major facilitator superfamily (MFS) profile" evidence="9">
    <location>
        <begin position="37"/>
        <end position="426"/>
    </location>
</feature>
<dbReference type="Proteomes" id="UP000092582">
    <property type="component" value="Chromosome 1"/>
</dbReference>
<dbReference type="GO" id="GO:0022857">
    <property type="term" value="F:transmembrane transporter activity"/>
    <property type="evidence" value="ECO:0007669"/>
    <property type="project" value="InterPro"/>
</dbReference>
<keyword evidence="2" id="KW-0813">Transport</keyword>
<accession>A0A1B1BPS6</accession>
<gene>
    <name evidence="10" type="ORF">PA27867_3649</name>
</gene>
<feature type="transmembrane region" description="Helical" evidence="8">
    <location>
        <begin position="275"/>
        <end position="294"/>
    </location>
</feature>
<dbReference type="EMBL" id="CP016282">
    <property type="protein sequence ID" value="ANP74567.1"/>
    <property type="molecule type" value="Genomic_DNA"/>
</dbReference>
<feature type="transmembrane region" description="Helical" evidence="8">
    <location>
        <begin position="369"/>
        <end position="391"/>
    </location>
</feature>
<dbReference type="InterPro" id="IPR011701">
    <property type="entry name" value="MFS"/>
</dbReference>
<evidence type="ECO:0000256" key="7">
    <source>
        <dbReference type="SAM" id="MobiDB-lite"/>
    </source>
</evidence>
<dbReference type="PROSITE" id="PS50850">
    <property type="entry name" value="MFS"/>
    <property type="match status" value="1"/>
</dbReference>
<keyword evidence="4 8" id="KW-0812">Transmembrane</keyword>
<feature type="transmembrane region" description="Helical" evidence="8">
    <location>
        <begin position="197"/>
        <end position="217"/>
    </location>
</feature>
<feature type="transmembrane region" description="Helical" evidence="8">
    <location>
        <begin position="129"/>
        <end position="151"/>
    </location>
</feature>
<feature type="transmembrane region" description="Helical" evidence="8">
    <location>
        <begin position="104"/>
        <end position="123"/>
    </location>
</feature>
<feature type="transmembrane region" description="Helical" evidence="8">
    <location>
        <begin position="397"/>
        <end position="421"/>
    </location>
</feature>
<dbReference type="InterPro" id="IPR036259">
    <property type="entry name" value="MFS_trans_sf"/>
</dbReference>
<dbReference type="STRING" id="670052.PA27867_3649"/>
<feature type="transmembrane region" description="Helical" evidence="8">
    <location>
        <begin position="244"/>
        <end position="269"/>
    </location>
</feature>
<evidence type="ECO:0000256" key="4">
    <source>
        <dbReference type="ARBA" id="ARBA00022692"/>
    </source>
</evidence>
<evidence type="ECO:0000259" key="9">
    <source>
        <dbReference type="PROSITE" id="PS50850"/>
    </source>
</evidence>
<dbReference type="RefSeq" id="WP_084021304.1">
    <property type="nucleotide sequence ID" value="NZ_CP016282.1"/>
</dbReference>
<evidence type="ECO:0000256" key="3">
    <source>
        <dbReference type="ARBA" id="ARBA00022475"/>
    </source>
</evidence>
<keyword evidence="6 8" id="KW-0472">Membrane</keyword>
<evidence type="ECO:0000256" key="1">
    <source>
        <dbReference type="ARBA" id="ARBA00004651"/>
    </source>
</evidence>
<dbReference type="Gene3D" id="1.20.1250.20">
    <property type="entry name" value="MFS general substrate transporter like domains"/>
    <property type="match status" value="1"/>
</dbReference>
<proteinExistence type="predicted"/>
<feature type="transmembrane region" description="Helical" evidence="8">
    <location>
        <begin position="333"/>
        <end position="357"/>
    </location>
</feature>
<dbReference type="SUPFAM" id="SSF103473">
    <property type="entry name" value="MFS general substrate transporter"/>
    <property type="match status" value="1"/>
</dbReference>
<feature type="transmembrane region" description="Helical" evidence="8">
    <location>
        <begin position="39"/>
        <end position="63"/>
    </location>
</feature>
<name>A0A1B1BPS6_9MICO</name>
<evidence type="ECO:0000313" key="11">
    <source>
        <dbReference type="Proteomes" id="UP000092582"/>
    </source>
</evidence>
<evidence type="ECO:0000256" key="5">
    <source>
        <dbReference type="ARBA" id="ARBA00022989"/>
    </source>
</evidence>
<evidence type="ECO:0000256" key="2">
    <source>
        <dbReference type="ARBA" id="ARBA00022448"/>
    </source>
</evidence>
<feature type="transmembrane region" description="Helical" evidence="8">
    <location>
        <begin position="69"/>
        <end position="92"/>
    </location>
</feature>
<feature type="transmembrane region" description="Helical" evidence="8">
    <location>
        <begin position="306"/>
        <end position="327"/>
    </location>
</feature>
<sequence>MNTLSGLNAPSAPATAAAPSGQAPSAGPRNGRVSHGTGFWIAAVAFLIVMAYSTVPTPLWSLYQVRDGFSTFAITIAFAAYAVGVVVSLFLAGHLGDTVGRRRLLLVALALEIVSAVMFIAWPELAGLITARVVSGLGIGMLTATATAHIVDLHLTARSSADPTRGQIVSGMANLGGFGVGALGSGLLAQFAPEPLVTPYVVFLVLLALAFVGILLVPETANRPAVAPRYRPQRVSVPAHTGRFLLAGGLAFVAFAVLGLFTSLAPSFVSGRLQISSHAVAGLVVFGTFAAAALSQVAVRSLTPRTQILVGTVLFTVGLAGVAAVVVAAGNVLLFVLGGVVAGAGAGILFKAALAVAGSLASSANRGEVLAGIFLIGYVGLTLPVVGIGVATLTVSLAAALVGFAAMIIALALATALPLLAPRHWN</sequence>
<dbReference type="GO" id="GO:0005886">
    <property type="term" value="C:plasma membrane"/>
    <property type="evidence" value="ECO:0007669"/>
    <property type="project" value="UniProtKB-SubCell"/>
</dbReference>
<organism evidence="10 11">
    <name type="scientific">Cryobacterium arcticum</name>
    <dbReference type="NCBI Taxonomy" id="670052"/>
    <lineage>
        <taxon>Bacteria</taxon>
        <taxon>Bacillati</taxon>
        <taxon>Actinomycetota</taxon>
        <taxon>Actinomycetes</taxon>
        <taxon>Micrococcales</taxon>
        <taxon>Microbacteriaceae</taxon>
        <taxon>Cryobacterium</taxon>
    </lineage>
</organism>
<dbReference type="PANTHER" id="PTHR23517:SF13">
    <property type="entry name" value="MAJOR FACILITATOR SUPERFAMILY MFS_1"/>
    <property type="match status" value="1"/>
</dbReference>
<feature type="compositionally biased region" description="Low complexity" evidence="7">
    <location>
        <begin position="9"/>
        <end position="28"/>
    </location>
</feature>
<feature type="transmembrane region" description="Helical" evidence="8">
    <location>
        <begin position="172"/>
        <end position="191"/>
    </location>
</feature>
<evidence type="ECO:0000313" key="10">
    <source>
        <dbReference type="EMBL" id="ANP74567.1"/>
    </source>
</evidence>
<reference evidence="10 11" key="1">
    <citation type="submission" date="2016-06" db="EMBL/GenBank/DDBJ databases">
        <title>Genome sequencing of Cryobacterium arcticum PAMC 27867.</title>
        <authorList>
            <person name="Lee J."/>
            <person name="Kim O.-S."/>
        </authorList>
    </citation>
    <scope>NUCLEOTIDE SEQUENCE [LARGE SCALE GENOMIC DNA]</scope>
    <source>
        <strain evidence="10 11">PAMC 27867</strain>
    </source>
</reference>
<keyword evidence="3" id="KW-1003">Cell membrane</keyword>
<dbReference type="OrthoDB" id="3177957at2"/>
<dbReference type="PANTHER" id="PTHR23517">
    <property type="entry name" value="RESISTANCE PROTEIN MDTM, PUTATIVE-RELATED-RELATED"/>
    <property type="match status" value="1"/>
</dbReference>
<dbReference type="InterPro" id="IPR020846">
    <property type="entry name" value="MFS_dom"/>
</dbReference>
<keyword evidence="11" id="KW-1185">Reference proteome</keyword>
<dbReference type="AlphaFoldDB" id="A0A1B1BPS6"/>